<evidence type="ECO:0000313" key="15">
    <source>
        <dbReference type="EMBL" id="NFN35741.1"/>
    </source>
</evidence>
<evidence type="ECO:0000256" key="3">
    <source>
        <dbReference type="ARBA" id="ARBA00012438"/>
    </source>
</evidence>
<evidence type="ECO:0000256" key="6">
    <source>
        <dbReference type="ARBA" id="ARBA00022679"/>
    </source>
</evidence>
<keyword evidence="6" id="KW-0808">Transferase</keyword>
<comment type="caution">
    <text evidence="14">The sequence shown here is derived from an EMBL/GenBank/DDBJ whole genome shotgun (WGS) entry which is preliminary data.</text>
</comment>
<evidence type="ECO:0000313" key="14">
    <source>
        <dbReference type="EMBL" id="NFF86472.1"/>
    </source>
</evidence>
<dbReference type="PRINTS" id="PR00344">
    <property type="entry name" value="BCTRLSENSOR"/>
</dbReference>
<dbReference type="SUPFAM" id="SSF55874">
    <property type="entry name" value="ATPase domain of HSP90 chaperone/DNA topoisomerase II/histidine kinase"/>
    <property type="match status" value="1"/>
</dbReference>
<reference evidence="16 17" key="1">
    <citation type="submission" date="2019-04" db="EMBL/GenBank/DDBJ databases">
        <title>Genome sequencing of Clostridium botulinum Groups I-IV and Clostridium butyricum.</title>
        <authorList>
            <person name="Brunt J."/>
            <person name="Van Vliet A.H.M."/>
            <person name="Stringer S.C."/>
            <person name="Carter A.T."/>
            <person name="Peck M.W."/>
        </authorList>
    </citation>
    <scope>NUCLEOTIDE SEQUENCE [LARGE SCALE GENOMIC DNA]</scope>
    <source>
        <strain evidence="14 17">1605</strain>
        <strain evidence="15 16">CB-K-33E</strain>
    </source>
</reference>
<organism evidence="14 17">
    <name type="scientific">Clostridium botulinum</name>
    <dbReference type="NCBI Taxonomy" id="1491"/>
    <lineage>
        <taxon>Bacteria</taxon>
        <taxon>Bacillati</taxon>
        <taxon>Bacillota</taxon>
        <taxon>Clostridia</taxon>
        <taxon>Eubacteriales</taxon>
        <taxon>Clostridiaceae</taxon>
        <taxon>Clostridium</taxon>
    </lineage>
</organism>
<accession>A0A0L9Y8W4</accession>
<keyword evidence="9 12" id="KW-1133">Transmembrane helix</keyword>
<dbReference type="InterPro" id="IPR036890">
    <property type="entry name" value="HATPase_C_sf"/>
</dbReference>
<evidence type="ECO:0000256" key="2">
    <source>
        <dbReference type="ARBA" id="ARBA00004651"/>
    </source>
</evidence>
<evidence type="ECO:0000313" key="16">
    <source>
        <dbReference type="Proteomes" id="UP000473681"/>
    </source>
</evidence>
<dbReference type="EMBL" id="SWVK01000015">
    <property type="protein sequence ID" value="NFN35741.1"/>
    <property type="molecule type" value="Genomic_DNA"/>
</dbReference>
<dbReference type="GO" id="GO:0005886">
    <property type="term" value="C:plasma membrane"/>
    <property type="evidence" value="ECO:0007669"/>
    <property type="project" value="UniProtKB-SubCell"/>
</dbReference>
<comment type="catalytic activity">
    <reaction evidence="1">
        <text>ATP + protein L-histidine = ADP + protein N-phospho-L-histidine.</text>
        <dbReference type="EC" id="2.7.13.3"/>
    </reaction>
</comment>
<keyword evidence="7 12" id="KW-0812">Transmembrane</keyword>
<protein>
    <recommendedName>
        <fullName evidence="3">histidine kinase</fullName>
        <ecNumber evidence="3">2.7.13.3</ecNumber>
    </recommendedName>
</protein>
<dbReference type="PANTHER" id="PTHR45453">
    <property type="entry name" value="PHOSPHATE REGULON SENSOR PROTEIN PHOR"/>
    <property type="match status" value="1"/>
</dbReference>
<dbReference type="InterPro" id="IPR003594">
    <property type="entry name" value="HATPase_dom"/>
</dbReference>
<keyword evidence="5" id="KW-0597">Phosphoprotein</keyword>
<dbReference type="Gene3D" id="3.30.565.10">
    <property type="entry name" value="Histidine kinase-like ATPase, C-terminal domain"/>
    <property type="match status" value="1"/>
</dbReference>
<dbReference type="OrthoDB" id="9780487at2"/>
<evidence type="ECO:0000259" key="13">
    <source>
        <dbReference type="PROSITE" id="PS50109"/>
    </source>
</evidence>
<dbReference type="InterPro" id="IPR004358">
    <property type="entry name" value="Sig_transdc_His_kin-like_C"/>
</dbReference>
<keyword evidence="11 12" id="KW-0472">Membrane</keyword>
<evidence type="ECO:0000256" key="4">
    <source>
        <dbReference type="ARBA" id="ARBA00022475"/>
    </source>
</evidence>
<dbReference type="EC" id="2.7.13.3" evidence="3"/>
<evidence type="ECO:0000256" key="5">
    <source>
        <dbReference type="ARBA" id="ARBA00022553"/>
    </source>
</evidence>
<comment type="subcellular location">
    <subcellularLocation>
        <location evidence="2">Cell membrane</location>
        <topology evidence="2">Multi-pass membrane protein</topology>
    </subcellularLocation>
</comment>
<evidence type="ECO:0000256" key="8">
    <source>
        <dbReference type="ARBA" id="ARBA00022777"/>
    </source>
</evidence>
<evidence type="ECO:0000256" key="12">
    <source>
        <dbReference type="SAM" id="Phobius"/>
    </source>
</evidence>
<dbReference type="InterPro" id="IPR036097">
    <property type="entry name" value="HisK_dim/P_sf"/>
</dbReference>
<dbReference type="RefSeq" id="WP_012449425.1">
    <property type="nucleotide sequence ID" value="NZ_CP010520.1"/>
</dbReference>
<evidence type="ECO:0000256" key="9">
    <source>
        <dbReference type="ARBA" id="ARBA00022989"/>
    </source>
</evidence>
<dbReference type="InterPro" id="IPR005467">
    <property type="entry name" value="His_kinase_dom"/>
</dbReference>
<dbReference type="SMART" id="SM00387">
    <property type="entry name" value="HATPase_c"/>
    <property type="match status" value="1"/>
</dbReference>
<dbReference type="PROSITE" id="PS50109">
    <property type="entry name" value="HIS_KIN"/>
    <property type="match status" value="1"/>
</dbReference>
<dbReference type="GO" id="GO:0000155">
    <property type="term" value="F:phosphorelay sensor kinase activity"/>
    <property type="evidence" value="ECO:0007669"/>
    <property type="project" value="InterPro"/>
</dbReference>
<dbReference type="PANTHER" id="PTHR45453:SF2">
    <property type="entry name" value="HISTIDINE KINASE"/>
    <property type="match status" value="1"/>
</dbReference>
<dbReference type="Pfam" id="PF02518">
    <property type="entry name" value="HATPase_c"/>
    <property type="match status" value="1"/>
</dbReference>
<keyword evidence="8 14" id="KW-0418">Kinase</keyword>
<evidence type="ECO:0000256" key="11">
    <source>
        <dbReference type="ARBA" id="ARBA00023136"/>
    </source>
</evidence>
<evidence type="ECO:0000256" key="10">
    <source>
        <dbReference type="ARBA" id="ARBA00023012"/>
    </source>
</evidence>
<dbReference type="InterPro" id="IPR050351">
    <property type="entry name" value="BphY/WalK/GraS-like"/>
</dbReference>
<keyword evidence="10" id="KW-0902">Two-component regulatory system</keyword>
<feature type="transmembrane region" description="Helical" evidence="12">
    <location>
        <begin position="12"/>
        <end position="31"/>
    </location>
</feature>
<name>A0A0L9Y8W4_CLOBO</name>
<evidence type="ECO:0000256" key="7">
    <source>
        <dbReference type="ARBA" id="ARBA00022692"/>
    </source>
</evidence>
<evidence type="ECO:0000313" key="17">
    <source>
        <dbReference type="Proteomes" id="UP000476820"/>
    </source>
</evidence>
<proteinExistence type="predicted"/>
<dbReference type="CDD" id="cd00082">
    <property type="entry name" value="HisKA"/>
    <property type="match status" value="1"/>
</dbReference>
<keyword evidence="4" id="KW-1003">Cell membrane</keyword>
<feature type="domain" description="Histidine kinase" evidence="13">
    <location>
        <begin position="125"/>
        <end position="334"/>
    </location>
</feature>
<dbReference type="SUPFAM" id="SSF47384">
    <property type="entry name" value="Homodimeric domain of signal transducing histidine kinase"/>
    <property type="match status" value="1"/>
</dbReference>
<evidence type="ECO:0000256" key="1">
    <source>
        <dbReference type="ARBA" id="ARBA00000085"/>
    </source>
</evidence>
<sequence length="343" mass="39901">MSLKEYINGNKILILLNLFYIILLILFLRLFNIPPLAIYFLCATLVSILVFYILFSYFIRRNYYNNLSRFFDESDLFSLTELLEEPTFIDGKPFYTALLLLSHAFNQELLKYSNQSNSYQEYIEQWVHEIKTPISSLKLIIETERELLGKLYNEELAELQKIENYIDQTLYYSRMEYSQNDYFVSEFPIMKVIKGVIIKNKTLINKSNISLDIKNSGETIFSDEKWLSFIINQIILNSINYSKNEGAVISIYVIKNSNNIVLNIKDNGIGIGADDLPRVFSKGFTGSNGRLNEKSTGLGLYLVKKICEKLEHKIIIDSIKNEYTTVSLIFPKSNYNEILKEID</sequence>
<gene>
    <name evidence="14" type="ORF">FC774_00925</name>
    <name evidence="15" type="ORF">FDB51_11525</name>
</gene>
<dbReference type="InterPro" id="IPR003661">
    <property type="entry name" value="HisK_dim/P_dom"/>
</dbReference>
<dbReference type="Proteomes" id="UP000476820">
    <property type="component" value="Unassembled WGS sequence"/>
</dbReference>
<dbReference type="AlphaFoldDB" id="A0A0L9Y8W4"/>
<dbReference type="GO" id="GO:0016036">
    <property type="term" value="P:cellular response to phosphate starvation"/>
    <property type="evidence" value="ECO:0007669"/>
    <property type="project" value="TreeGrafter"/>
</dbReference>
<feature type="transmembrane region" description="Helical" evidence="12">
    <location>
        <begin position="37"/>
        <end position="59"/>
    </location>
</feature>
<dbReference type="GO" id="GO:0004721">
    <property type="term" value="F:phosphoprotein phosphatase activity"/>
    <property type="evidence" value="ECO:0007669"/>
    <property type="project" value="TreeGrafter"/>
</dbReference>
<dbReference type="Proteomes" id="UP000473681">
    <property type="component" value="Unassembled WGS sequence"/>
</dbReference>
<dbReference type="EMBL" id="SWOV01000001">
    <property type="protein sequence ID" value="NFF86472.1"/>
    <property type="molecule type" value="Genomic_DNA"/>
</dbReference>